<evidence type="ECO:0008006" key="4">
    <source>
        <dbReference type="Google" id="ProtNLM"/>
    </source>
</evidence>
<comment type="caution">
    <text evidence="2">The sequence shown here is derived from an EMBL/GenBank/DDBJ whole genome shotgun (WGS) entry which is preliminary data.</text>
</comment>
<dbReference type="PANTHER" id="PTHR11439">
    <property type="entry name" value="GAG-POL-RELATED RETROTRANSPOSON"/>
    <property type="match status" value="1"/>
</dbReference>
<dbReference type="AlphaFoldDB" id="A0AAD4UU56"/>
<reference evidence="2 3" key="1">
    <citation type="journal article" date="2022" name="G3 (Bethesda)">
        <title>Whole-genome sequence and methylome profiling of the almond [Prunus dulcis (Mill.) D.A. Webb] cultivar 'Nonpareil'.</title>
        <authorList>
            <person name="D'Amico-Willman K.M."/>
            <person name="Ouma W.Z."/>
            <person name="Meulia T."/>
            <person name="Sideli G.M."/>
            <person name="Gradziel T.M."/>
            <person name="Fresnedo-Ramirez J."/>
        </authorList>
    </citation>
    <scope>NUCLEOTIDE SEQUENCE [LARGE SCALE GENOMIC DNA]</scope>
    <source>
        <strain evidence="2">Clone GOH B32 T37-40</strain>
    </source>
</reference>
<dbReference type="PANTHER" id="PTHR11439:SF467">
    <property type="entry name" value="INTEGRASE CATALYTIC DOMAIN-CONTAINING PROTEIN"/>
    <property type="match status" value="1"/>
</dbReference>
<organism evidence="2 3">
    <name type="scientific">Prunus dulcis</name>
    <name type="common">Almond</name>
    <name type="synonym">Amygdalus dulcis</name>
    <dbReference type="NCBI Taxonomy" id="3755"/>
    <lineage>
        <taxon>Eukaryota</taxon>
        <taxon>Viridiplantae</taxon>
        <taxon>Streptophyta</taxon>
        <taxon>Embryophyta</taxon>
        <taxon>Tracheophyta</taxon>
        <taxon>Spermatophyta</taxon>
        <taxon>Magnoliopsida</taxon>
        <taxon>eudicotyledons</taxon>
        <taxon>Gunneridae</taxon>
        <taxon>Pentapetalae</taxon>
        <taxon>rosids</taxon>
        <taxon>fabids</taxon>
        <taxon>Rosales</taxon>
        <taxon>Rosaceae</taxon>
        <taxon>Amygdaloideae</taxon>
        <taxon>Amygdaleae</taxon>
        <taxon>Prunus</taxon>
    </lineage>
</organism>
<evidence type="ECO:0000256" key="1">
    <source>
        <dbReference type="SAM" id="MobiDB-lite"/>
    </source>
</evidence>
<evidence type="ECO:0000313" key="3">
    <source>
        <dbReference type="Proteomes" id="UP001054821"/>
    </source>
</evidence>
<dbReference type="CDD" id="cd09272">
    <property type="entry name" value="RNase_HI_RT_Ty1"/>
    <property type="match status" value="1"/>
</dbReference>
<proteinExistence type="predicted"/>
<protein>
    <recommendedName>
        <fullName evidence="4">Transposable element protein</fullName>
    </recommendedName>
</protein>
<name>A0AAD4UU56_PRUDU</name>
<sequence length="303" mass="34564">MTNLEEATYVLGIEITRDRERGPLGFSQKRYVEKILKRFNMVDCASGSVPMTKGDKLSESQAPQNDIERQDMRDKPYTSLVDNLLYAQVCTRPDIAFLISVLGRFQSNLEQAHWVAGKKVLRYLQRIKDYKLVYKMSQNLELIGYVDADLGGCLDIKKTTSGFVFLFGGWAVSWKSVKQSLTATSTMQAEYIACYEATSQAIWLRNLIRSLRVVESIERPILIWNDNIATVFFTKSNKRSSGNRHLDFKYYMVREKVKSGDIVVEHTDTHSMIADPLNKALLATVFHGHVKSMGLLPSFHMLD</sequence>
<accession>A0AAD4UU56</accession>
<feature type="region of interest" description="Disordered" evidence="1">
    <location>
        <begin position="50"/>
        <end position="71"/>
    </location>
</feature>
<dbReference type="Proteomes" id="UP001054821">
    <property type="component" value="Chromosome 8"/>
</dbReference>
<keyword evidence="3" id="KW-1185">Reference proteome</keyword>
<evidence type="ECO:0000313" key="2">
    <source>
        <dbReference type="EMBL" id="KAI5311941.1"/>
    </source>
</evidence>
<dbReference type="EMBL" id="JAJFAZ020000008">
    <property type="protein sequence ID" value="KAI5311941.1"/>
    <property type="molecule type" value="Genomic_DNA"/>
</dbReference>
<gene>
    <name evidence="2" type="ORF">L3X38_041114</name>
</gene>